<organism evidence="1 2">
    <name type="scientific">Panagrolaimus sp. PS1159</name>
    <dbReference type="NCBI Taxonomy" id="55785"/>
    <lineage>
        <taxon>Eukaryota</taxon>
        <taxon>Metazoa</taxon>
        <taxon>Ecdysozoa</taxon>
        <taxon>Nematoda</taxon>
        <taxon>Chromadorea</taxon>
        <taxon>Rhabditida</taxon>
        <taxon>Tylenchina</taxon>
        <taxon>Panagrolaimomorpha</taxon>
        <taxon>Panagrolaimoidea</taxon>
        <taxon>Panagrolaimidae</taxon>
        <taxon>Panagrolaimus</taxon>
    </lineage>
</organism>
<evidence type="ECO:0000313" key="2">
    <source>
        <dbReference type="WBParaSite" id="PS1159_v2.g12117.t1"/>
    </source>
</evidence>
<evidence type="ECO:0000313" key="1">
    <source>
        <dbReference type="Proteomes" id="UP000887580"/>
    </source>
</evidence>
<accession>A0AC35EYT5</accession>
<proteinExistence type="predicted"/>
<sequence length="167" mass="19245">MATSRNQRRREVREKQRLAAERLNEEKRNEAISIFQQKYLKCTDSLLAQYGSASNMVSKALLHAAEEITQKLLRDSNVIAKKSDRTNIEPKDVNFASLNLYKSRNFKRENQLQEVLNSQRFPAVSNTALHYGPLQKVLIAPEHEDRQKQEKSISPLCLSGMSDETRK</sequence>
<reference evidence="2" key="1">
    <citation type="submission" date="2022-11" db="UniProtKB">
        <authorList>
            <consortium name="WormBaseParasite"/>
        </authorList>
    </citation>
    <scope>IDENTIFICATION</scope>
</reference>
<name>A0AC35EYT5_9BILA</name>
<dbReference type="WBParaSite" id="PS1159_v2.g12117.t1">
    <property type="protein sequence ID" value="PS1159_v2.g12117.t1"/>
    <property type="gene ID" value="PS1159_v2.g12117"/>
</dbReference>
<protein>
    <submittedName>
        <fullName evidence="2">Histone H2A/H2B/H3 domain-containing protein</fullName>
    </submittedName>
</protein>
<dbReference type="Proteomes" id="UP000887580">
    <property type="component" value="Unplaced"/>
</dbReference>